<keyword evidence="6 7" id="KW-0472">Membrane</keyword>
<feature type="transmembrane region" description="Helical" evidence="7">
    <location>
        <begin position="63"/>
        <end position="83"/>
    </location>
</feature>
<keyword evidence="5 7" id="KW-1133">Transmembrane helix</keyword>
<dbReference type="InterPro" id="IPR006043">
    <property type="entry name" value="NCS2"/>
</dbReference>
<dbReference type="GO" id="GO:0005345">
    <property type="term" value="F:purine nucleobase transmembrane transporter activity"/>
    <property type="evidence" value="ECO:0007669"/>
    <property type="project" value="TreeGrafter"/>
</dbReference>
<protein>
    <submittedName>
        <fullName evidence="8">NCS2 family permease</fullName>
    </submittedName>
</protein>
<feature type="transmembrane region" description="Helical" evidence="7">
    <location>
        <begin position="119"/>
        <end position="145"/>
    </location>
</feature>
<evidence type="ECO:0000256" key="1">
    <source>
        <dbReference type="ARBA" id="ARBA00004127"/>
    </source>
</evidence>
<dbReference type="InterPro" id="IPR045018">
    <property type="entry name" value="Azg-like"/>
</dbReference>
<evidence type="ECO:0000256" key="5">
    <source>
        <dbReference type="ARBA" id="ARBA00022989"/>
    </source>
</evidence>
<keyword evidence="4 7" id="KW-0812">Transmembrane</keyword>
<evidence type="ECO:0000256" key="4">
    <source>
        <dbReference type="ARBA" id="ARBA00022692"/>
    </source>
</evidence>
<proteinExistence type="inferred from homology"/>
<dbReference type="PANTHER" id="PTHR43337:SF1">
    <property type="entry name" value="XANTHINE_URACIL PERMEASE C887.17-RELATED"/>
    <property type="match status" value="1"/>
</dbReference>
<evidence type="ECO:0000256" key="6">
    <source>
        <dbReference type="ARBA" id="ARBA00023136"/>
    </source>
</evidence>
<organism evidence="8">
    <name type="scientific">Thermosulfidibacter takaii</name>
    <dbReference type="NCBI Taxonomy" id="412593"/>
    <lineage>
        <taxon>Bacteria</taxon>
        <taxon>Pseudomonadati</taxon>
        <taxon>Thermosulfidibacterota</taxon>
        <taxon>Thermosulfidibacteria</taxon>
        <taxon>Thermosulfidibacterales</taxon>
        <taxon>Thermosulfidibacteraceae</taxon>
    </lineage>
</organism>
<gene>
    <name evidence="8" type="ORF">ENF32_00885</name>
</gene>
<evidence type="ECO:0000313" key="8">
    <source>
        <dbReference type="EMBL" id="HDD52607.1"/>
    </source>
</evidence>
<evidence type="ECO:0000256" key="2">
    <source>
        <dbReference type="ARBA" id="ARBA00005697"/>
    </source>
</evidence>
<accession>A0A7C0U5J4</accession>
<comment type="caution">
    <text evidence="8">The sequence shown here is derived from an EMBL/GenBank/DDBJ whole genome shotgun (WGS) entry which is preliminary data.</text>
</comment>
<dbReference type="PANTHER" id="PTHR43337">
    <property type="entry name" value="XANTHINE/URACIL PERMEASE C887.17-RELATED"/>
    <property type="match status" value="1"/>
</dbReference>
<feature type="transmembrane region" description="Helical" evidence="7">
    <location>
        <begin position="28"/>
        <end position="51"/>
    </location>
</feature>
<dbReference type="Pfam" id="PF00860">
    <property type="entry name" value="Xan_ur_permease"/>
    <property type="match status" value="1"/>
</dbReference>
<sequence length="175" mass="18544">FDTIGSLTAMGTLGGFIKKGTLKRMDQALMADAMGTTVGAVLGTSTVTTYIESSTGVAEGGRTGLTAAVVGVLFLISLFFTPLVKMVPQAATAPALIVVGILMTSQAKDLPWKDMTEALPAFLTLFTMPLTYSIANGLAAGFVSYPLIKLLTGRWRDVHPLLWILGGLFILRLYI</sequence>
<comment type="similarity">
    <text evidence="2">Belongs to the nucleobase:cation symporter-2 (NCS2) (TC 2.A.40) family. Azg-like subfamily.</text>
</comment>
<dbReference type="GO" id="GO:0005886">
    <property type="term" value="C:plasma membrane"/>
    <property type="evidence" value="ECO:0007669"/>
    <property type="project" value="TreeGrafter"/>
</dbReference>
<dbReference type="EMBL" id="DQWS01000035">
    <property type="protein sequence ID" value="HDD52607.1"/>
    <property type="molecule type" value="Genomic_DNA"/>
</dbReference>
<dbReference type="Proteomes" id="UP000885690">
    <property type="component" value="Unassembled WGS sequence"/>
</dbReference>
<keyword evidence="3" id="KW-0813">Transport</keyword>
<comment type="subcellular location">
    <subcellularLocation>
        <location evidence="1">Endomembrane system</location>
        <topology evidence="1">Multi-pass membrane protein</topology>
    </subcellularLocation>
</comment>
<feature type="non-terminal residue" evidence="8">
    <location>
        <position position="1"/>
    </location>
</feature>
<evidence type="ECO:0000256" key="7">
    <source>
        <dbReference type="SAM" id="Phobius"/>
    </source>
</evidence>
<feature type="transmembrane region" description="Helical" evidence="7">
    <location>
        <begin position="90"/>
        <end position="107"/>
    </location>
</feature>
<reference evidence="8" key="1">
    <citation type="journal article" date="2020" name="mSystems">
        <title>Genome- and Community-Level Interaction Insights into Carbon Utilization and Element Cycling Functions of Hydrothermarchaeota in Hydrothermal Sediment.</title>
        <authorList>
            <person name="Zhou Z."/>
            <person name="Liu Y."/>
            <person name="Xu W."/>
            <person name="Pan J."/>
            <person name="Luo Z.H."/>
            <person name="Li M."/>
        </authorList>
    </citation>
    <scope>NUCLEOTIDE SEQUENCE [LARGE SCALE GENOMIC DNA]</scope>
    <source>
        <strain evidence="8">HyVt-115</strain>
    </source>
</reference>
<name>A0A7C0U5J4_9BACT</name>
<evidence type="ECO:0000256" key="3">
    <source>
        <dbReference type="ARBA" id="ARBA00022448"/>
    </source>
</evidence>
<dbReference type="AlphaFoldDB" id="A0A7C0U5J4"/>
<dbReference type="GO" id="GO:0012505">
    <property type="term" value="C:endomembrane system"/>
    <property type="evidence" value="ECO:0007669"/>
    <property type="project" value="UniProtKB-SubCell"/>
</dbReference>